<dbReference type="GO" id="GO:0000379">
    <property type="term" value="P:tRNA-type intron splice site recognition and cleavage"/>
    <property type="evidence" value="ECO:0007669"/>
    <property type="project" value="TreeGrafter"/>
</dbReference>
<protein>
    <recommendedName>
        <fullName evidence="4">tRNA-splicing endonuclease subunit Sen54 N-terminal domain-containing protein</fullName>
    </recommendedName>
</protein>
<evidence type="ECO:0000256" key="1">
    <source>
        <dbReference type="ARBA" id="ARBA00005736"/>
    </source>
</evidence>
<feature type="domain" description="tRNA-splicing endonuclease subunit Sen54 N-terminal" evidence="4">
    <location>
        <begin position="116"/>
        <end position="177"/>
    </location>
</feature>
<comment type="caution">
    <text evidence="5">The sequence shown here is derived from an EMBL/GenBank/DDBJ whole genome shotgun (WGS) entry which is preliminary data.</text>
</comment>
<dbReference type="GO" id="GO:0000214">
    <property type="term" value="C:tRNA-intron endonuclease complex"/>
    <property type="evidence" value="ECO:0007669"/>
    <property type="project" value="TreeGrafter"/>
</dbReference>
<keyword evidence="6" id="KW-1185">Reference proteome</keyword>
<evidence type="ECO:0000256" key="3">
    <source>
        <dbReference type="SAM" id="MobiDB-lite"/>
    </source>
</evidence>
<reference evidence="5 6" key="1">
    <citation type="submission" date="2018-02" db="EMBL/GenBank/DDBJ databases">
        <title>Draft genome of wild Prunus yedoensis var. nudiflora.</title>
        <authorList>
            <person name="Baek S."/>
            <person name="Kim J.-H."/>
            <person name="Choi K."/>
            <person name="Kim G.-B."/>
            <person name="Cho A."/>
            <person name="Jang H."/>
            <person name="Shin C.-H."/>
            <person name="Yu H.-J."/>
            <person name="Mun J.-H."/>
        </authorList>
    </citation>
    <scope>NUCLEOTIDE SEQUENCE [LARGE SCALE GENOMIC DNA]</scope>
    <source>
        <strain evidence="6">cv. Jeju island</strain>
        <tissue evidence="5">Leaf</tissue>
    </source>
</reference>
<accession>A0A314YPB4</accession>
<proteinExistence type="inferred from homology"/>
<gene>
    <name evidence="5" type="ORF">Pyn_18479</name>
</gene>
<dbReference type="Proteomes" id="UP000250321">
    <property type="component" value="Unassembled WGS sequence"/>
</dbReference>
<dbReference type="STRING" id="2094558.A0A314YPB4"/>
<evidence type="ECO:0000313" key="5">
    <source>
        <dbReference type="EMBL" id="PQQ07619.1"/>
    </source>
</evidence>
<dbReference type="PANTHER" id="PTHR21027">
    <property type="entry name" value="TRNA-SPLICING ENDONUCLEASE SUBUNIT SEN54"/>
    <property type="match status" value="1"/>
</dbReference>
<comment type="similarity">
    <text evidence="1">Belongs to the SEN54 family.</text>
</comment>
<dbReference type="InterPro" id="IPR024336">
    <property type="entry name" value="tRNA_splic_suSen54_N"/>
</dbReference>
<evidence type="ECO:0000313" key="6">
    <source>
        <dbReference type="Proteomes" id="UP000250321"/>
    </source>
</evidence>
<keyword evidence="2" id="KW-0819">tRNA processing</keyword>
<dbReference type="AlphaFoldDB" id="A0A314YPB4"/>
<evidence type="ECO:0000256" key="2">
    <source>
        <dbReference type="ARBA" id="ARBA00022694"/>
    </source>
</evidence>
<name>A0A314YPB4_PRUYE</name>
<evidence type="ECO:0000259" key="4">
    <source>
        <dbReference type="Pfam" id="PF12928"/>
    </source>
</evidence>
<dbReference type="EMBL" id="PJQY01000841">
    <property type="protein sequence ID" value="PQQ07619.1"/>
    <property type="molecule type" value="Genomic_DNA"/>
</dbReference>
<dbReference type="Pfam" id="PF12928">
    <property type="entry name" value="tRNA_int_end_N2"/>
    <property type="match status" value="1"/>
</dbReference>
<dbReference type="PANTHER" id="PTHR21027:SF1">
    <property type="entry name" value="TRNA-SPLICING ENDONUCLEASE SUBUNIT SEN54"/>
    <property type="match status" value="1"/>
</dbReference>
<dbReference type="InterPro" id="IPR024337">
    <property type="entry name" value="tRNA_splic_suSen54"/>
</dbReference>
<feature type="region of interest" description="Disordered" evidence="3">
    <location>
        <begin position="96"/>
        <end position="121"/>
    </location>
</feature>
<dbReference type="OrthoDB" id="408683at2759"/>
<sequence>MRPAATDSKPLSQPSRHASLCCRSSLSLSQSPSSRSKSEIPFARSVHLFISHSSLSLSLSQASKSHRPTAASQQHQSLPGIMEVVDWGNSLGDSVSEARAQHANSTDEENHYASGSASKFQPRKITSKAHWNDQMGMAEVVVEKGRYRISTGIVRHSKLYYSIEEVLFLVEIGDLLLLDDSGTLSLEDIYMKISDRKNGCCWEEFQAYRQLKSLGYIVGRHGIPWSMKSLKSNYETVSSQGCPESDEVVDLGSEETRSVIGLFNGMQINEARLIFDVYLPNSKFRKSSPGDPSFVLCFTRGPPPSKADLEALERQCENIPLKICHEEQGWELRFPQSDCPPCSTYHRQAAG</sequence>
<organism evidence="5 6">
    <name type="scientific">Prunus yedoensis var. nudiflora</name>
    <dbReference type="NCBI Taxonomy" id="2094558"/>
    <lineage>
        <taxon>Eukaryota</taxon>
        <taxon>Viridiplantae</taxon>
        <taxon>Streptophyta</taxon>
        <taxon>Embryophyta</taxon>
        <taxon>Tracheophyta</taxon>
        <taxon>Spermatophyta</taxon>
        <taxon>Magnoliopsida</taxon>
        <taxon>eudicotyledons</taxon>
        <taxon>Gunneridae</taxon>
        <taxon>Pentapetalae</taxon>
        <taxon>rosids</taxon>
        <taxon>fabids</taxon>
        <taxon>Rosales</taxon>
        <taxon>Rosaceae</taxon>
        <taxon>Amygdaloideae</taxon>
        <taxon>Amygdaleae</taxon>
        <taxon>Prunus</taxon>
    </lineage>
</organism>